<evidence type="ECO:0000313" key="1">
    <source>
        <dbReference type="EMBL" id="DAF95598.1"/>
    </source>
</evidence>
<dbReference type="EMBL" id="BK016109">
    <property type="protein sequence ID" value="DAF95598.1"/>
    <property type="molecule type" value="Genomic_DNA"/>
</dbReference>
<accession>A0A8S5UMJ5</accession>
<proteinExistence type="predicted"/>
<organism evidence="1">
    <name type="scientific">Myoviridae sp. ctCo31</name>
    <dbReference type="NCBI Taxonomy" id="2825053"/>
    <lineage>
        <taxon>Viruses</taxon>
        <taxon>Duplodnaviria</taxon>
        <taxon>Heunggongvirae</taxon>
        <taxon>Uroviricota</taxon>
        <taxon>Caudoviricetes</taxon>
    </lineage>
</organism>
<protein>
    <submittedName>
        <fullName evidence="1">Uncharacterized protein</fullName>
    </submittedName>
</protein>
<name>A0A8S5UMJ5_9CAUD</name>
<sequence>MDCLSWPMVKSSSIPKFIQCYWIYLWRWR</sequence>
<reference evidence="1" key="1">
    <citation type="journal article" date="2021" name="Proc. Natl. Acad. Sci. U.S.A.">
        <title>A Catalog of Tens of Thousands of Viruses from Human Metagenomes Reveals Hidden Associations with Chronic Diseases.</title>
        <authorList>
            <person name="Tisza M.J."/>
            <person name="Buck C.B."/>
        </authorList>
    </citation>
    <scope>NUCLEOTIDE SEQUENCE</scope>
    <source>
        <strain evidence="1">CtCo31</strain>
    </source>
</reference>